<proteinExistence type="inferred from homology"/>
<dbReference type="EMBL" id="JAUHHV010000002">
    <property type="protein sequence ID" value="KAK1433762.1"/>
    <property type="molecule type" value="Genomic_DNA"/>
</dbReference>
<keyword evidence="2" id="KW-0677">Repeat</keyword>
<dbReference type="PROSITE" id="PS50828">
    <property type="entry name" value="SMR"/>
    <property type="match status" value="1"/>
</dbReference>
<evidence type="ECO:0000256" key="2">
    <source>
        <dbReference type="ARBA" id="ARBA00022737"/>
    </source>
</evidence>
<feature type="compositionally biased region" description="Polar residues" evidence="4">
    <location>
        <begin position="217"/>
        <end position="231"/>
    </location>
</feature>
<dbReference type="AlphaFoldDB" id="A0AAD8L2W7"/>
<dbReference type="InterPro" id="IPR002885">
    <property type="entry name" value="PPR_rpt"/>
</dbReference>
<comment type="similarity">
    <text evidence="1">Belongs to the PPR family. P subfamily.</text>
</comment>
<evidence type="ECO:0000256" key="1">
    <source>
        <dbReference type="ARBA" id="ARBA00007626"/>
    </source>
</evidence>
<feature type="repeat" description="PPR" evidence="3">
    <location>
        <begin position="507"/>
        <end position="541"/>
    </location>
</feature>
<feature type="compositionally biased region" description="Polar residues" evidence="4">
    <location>
        <begin position="87"/>
        <end position="96"/>
    </location>
</feature>
<dbReference type="PROSITE" id="PS51375">
    <property type="entry name" value="PPR"/>
    <property type="match status" value="8"/>
</dbReference>
<feature type="domain" description="Smr" evidence="5">
    <location>
        <begin position="764"/>
        <end position="845"/>
    </location>
</feature>
<protein>
    <recommendedName>
        <fullName evidence="5">Smr domain-containing protein</fullName>
    </recommendedName>
</protein>
<dbReference type="SMART" id="SM00463">
    <property type="entry name" value="SMR"/>
    <property type="match status" value="1"/>
</dbReference>
<dbReference type="Pfam" id="PF13041">
    <property type="entry name" value="PPR_2"/>
    <property type="match status" value="3"/>
</dbReference>
<feature type="repeat" description="PPR" evidence="3">
    <location>
        <begin position="437"/>
        <end position="471"/>
    </location>
</feature>
<keyword evidence="7" id="KW-1185">Reference proteome</keyword>
<evidence type="ECO:0000256" key="4">
    <source>
        <dbReference type="SAM" id="MobiDB-lite"/>
    </source>
</evidence>
<name>A0AAD8L2W7_TARER</name>
<organism evidence="6 7">
    <name type="scientific">Tagetes erecta</name>
    <name type="common">African marigold</name>
    <dbReference type="NCBI Taxonomy" id="13708"/>
    <lineage>
        <taxon>Eukaryota</taxon>
        <taxon>Viridiplantae</taxon>
        <taxon>Streptophyta</taxon>
        <taxon>Embryophyta</taxon>
        <taxon>Tracheophyta</taxon>
        <taxon>Spermatophyta</taxon>
        <taxon>Magnoliopsida</taxon>
        <taxon>eudicotyledons</taxon>
        <taxon>Gunneridae</taxon>
        <taxon>Pentapetalae</taxon>
        <taxon>asterids</taxon>
        <taxon>campanulids</taxon>
        <taxon>Asterales</taxon>
        <taxon>Asteraceae</taxon>
        <taxon>Asteroideae</taxon>
        <taxon>Heliantheae alliance</taxon>
        <taxon>Tageteae</taxon>
        <taxon>Tagetes</taxon>
    </lineage>
</organism>
<feature type="repeat" description="PPR" evidence="3">
    <location>
        <begin position="612"/>
        <end position="646"/>
    </location>
</feature>
<feature type="repeat" description="PPR" evidence="3">
    <location>
        <begin position="402"/>
        <end position="436"/>
    </location>
</feature>
<evidence type="ECO:0000313" key="6">
    <source>
        <dbReference type="EMBL" id="KAK1433762.1"/>
    </source>
</evidence>
<reference evidence="6" key="1">
    <citation type="journal article" date="2023" name="bioRxiv">
        <title>Improved chromosome-level genome assembly for marigold (Tagetes erecta).</title>
        <authorList>
            <person name="Jiang F."/>
            <person name="Yuan L."/>
            <person name="Wang S."/>
            <person name="Wang H."/>
            <person name="Xu D."/>
            <person name="Wang A."/>
            <person name="Fan W."/>
        </authorList>
    </citation>
    <scope>NUCLEOTIDE SEQUENCE</scope>
    <source>
        <strain evidence="6">WSJ</strain>
        <tissue evidence="6">Leaf</tissue>
    </source>
</reference>
<accession>A0AAD8L2W7</accession>
<dbReference type="NCBIfam" id="TIGR00756">
    <property type="entry name" value="PPR"/>
    <property type="match status" value="8"/>
</dbReference>
<dbReference type="Gene3D" id="1.25.40.10">
    <property type="entry name" value="Tetratricopeptide repeat domain"/>
    <property type="match status" value="3"/>
</dbReference>
<dbReference type="PANTHER" id="PTHR47447">
    <property type="entry name" value="OS03G0856100 PROTEIN"/>
    <property type="match status" value="1"/>
</dbReference>
<evidence type="ECO:0000259" key="5">
    <source>
        <dbReference type="PROSITE" id="PS50828"/>
    </source>
</evidence>
<feature type="repeat" description="PPR" evidence="3">
    <location>
        <begin position="367"/>
        <end position="401"/>
    </location>
</feature>
<dbReference type="SUPFAM" id="SSF160443">
    <property type="entry name" value="SMR domain-like"/>
    <property type="match status" value="1"/>
</dbReference>
<feature type="repeat" description="PPR" evidence="3">
    <location>
        <begin position="542"/>
        <end position="576"/>
    </location>
</feature>
<evidence type="ECO:0000256" key="3">
    <source>
        <dbReference type="PROSITE-ProRule" id="PRU00708"/>
    </source>
</evidence>
<gene>
    <name evidence="6" type="ORF">QVD17_10679</name>
</gene>
<feature type="region of interest" description="Disordered" evidence="4">
    <location>
        <begin position="87"/>
        <end position="112"/>
    </location>
</feature>
<evidence type="ECO:0000313" key="7">
    <source>
        <dbReference type="Proteomes" id="UP001229421"/>
    </source>
</evidence>
<dbReference type="SUPFAM" id="SSF81901">
    <property type="entry name" value="HCP-like"/>
    <property type="match status" value="1"/>
</dbReference>
<dbReference type="InterPro" id="IPR036063">
    <property type="entry name" value="Smr_dom_sf"/>
</dbReference>
<feature type="repeat" description="PPR" evidence="3">
    <location>
        <begin position="577"/>
        <end position="611"/>
    </location>
</feature>
<feature type="region of interest" description="Disordered" evidence="4">
    <location>
        <begin position="210"/>
        <end position="243"/>
    </location>
</feature>
<feature type="repeat" description="PPR" evidence="3">
    <location>
        <begin position="472"/>
        <end position="506"/>
    </location>
</feature>
<dbReference type="Pfam" id="PF01535">
    <property type="entry name" value="PPR"/>
    <property type="match status" value="2"/>
</dbReference>
<dbReference type="InterPro" id="IPR011990">
    <property type="entry name" value="TPR-like_helical_dom_sf"/>
</dbReference>
<dbReference type="InterPro" id="IPR002625">
    <property type="entry name" value="Smr_dom"/>
</dbReference>
<comment type="caution">
    <text evidence="6">The sequence shown here is derived from an EMBL/GenBank/DDBJ whole genome shotgun (WGS) entry which is preliminary data.</text>
</comment>
<dbReference type="Proteomes" id="UP001229421">
    <property type="component" value="Unassembled WGS sequence"/>
</dbReference>
<dbReference type="PANTHER" id="PTHR47447:SF17">
    <property type="entry name" value="OS12G0638900 PROTEIN"/>
    <property type="match status" value="1"/>
</dbReference>
<sequence length="864" mass="95929">MATSRHPYFFSAHLHFPSYPSQTMLRTKQLGVLSQSARSFFLNGSRCSADGSSCTCSEDETCTSKRQITTTNVARNAQTTPTLVPKTSTSILSSSKPESKIVESPLSHPSTSTVLGKPDCVTYADETDPKHPSGLTTGHFVRAGIAAVNFLNDVVSYKVPLTEGSASADSGQNYVVGKVRSSNIKTYKKADFESTSSVNNANSSNVKTYKKVEPQASGPTTRPSAKSSSTIGKGRAEKYVPGKSQNINTVKSVPRKSKDCVNDFMVGQQAPEFRAAEMMSVRETRAISTKPLHQTGRQYSGSFHKVESVSQILRQLKWGPAAEEALWNLNCLLDAYQANQVLKQLQDPSVALSFFYWLKRQPGYKHDGHTYTTMVGILGRAKQFGAINKLLDQMVQDGHPPNVVTYNRLIHSYGRANFLNKSLDVFDQMQKEGIEPDRVTYCTLIDIHAKAGYLDVAMDLYQRMQEAGLSPDTFTFSVIINCLGKAGHLDAALKLFYEMVGQGCVPNLVTYNIMIALQAKARNYPIALQLYRDMQNAGFEPDKVTYSIVMEVLGHCGYLEEAEAVFEEMTRKNWIPDEPVYGLLVDLWGKSGNVEKAWAWYQAMLNAGLRPNVPTCNSLLSAFLRVHRLSDAYNLVQSMRSLGLNPSLQTYTLLLSCCTEAQTSFNMLFCCELMGVTGHPAHTFLRSMPSAGPDGQNVRDHTGHFLDLMHSEDRESKRGLIDAVVDFLHKSGLKEEAGSVWEVAAQKNVYPDAVREKSSCYWLINLHVMSEGTAVTALSRTLAWFRREMLNSGICPSRIDIVTGWGRRSRVTGSSLVRQSVHDLLNIFRFPFFTENGNTGCFVGCGEPLSRWLVQSYVERMHLL</sequence>
<dbReference type="Pfam" id="PF12854">
    <property type="entry name" value="PPR_1"/>
    <property type="match status" value="1"/>
</dbReference>